<dbReference type="InterPro" id="IPR013320">
    <property type="entry name" value="ConA-like_dom_sf"/>
</dbReference>
<dbReference type="EMBL" id="WWNE01000003">
    <property type="protein sequence ID" value="NBG64991.1"/>
    <property type="molecule type" value="Genomic_DNA"/>
</dbReference>
<accession>A0A6N9NHI2</accession>
<evidence type="ECO:0000313" key="6">
    <source>
        <dbReference type="Proteomes" id="UP000470771"/>
    </source>
</evidence>
<organism evidence="5 6">
    <name type="scientific">Acidiluteibacter ferrifornacis</name>
    <dbReference type="NCBI Taxonomy" id="2692424"/>
    <lineage>
        <taxon>Bacteria</taxon>
        <taxon>Pseudomonadati</taxon>
        <taxon>Bacteroidota</taxon>
        <taxon>Flavobacteriia</taxon>
        <taxon>Flavobacteriales</taxon>
        <taxon>Cryomorphaceae</taxon>
        <taxon>Acidiluteibacter</taxon>
    </lineage>
</organism>
<dbReference type="Gene3D" id="2.60.40.10">
    <property type="entry name" value="Immunoglobulins"/>
    <property type="match status" value="1"/>
</dbReference>
<dbReference type="InterPro" id="IPR013783">
    <property type="entry name" value="Ig-like_fold"/>
</dbReference>
<dbReference type="InterPro" id="IPR026444">
    <property type="entry name" value="Secre_tail"/>
</dbReference>
<dbReference type="Pfam" id="PF18962">
    <property type="entry name" value="Por_Secre_tail"/>
    <property type="match status" value="1"/>
</dbReference>
<dbReference type="InterPro" id="IPR003961">
    <property type="entry name" value="FN3_dom"/>
</dbReference>
<feature type="signal peptide" evidence="2">
    <location>
        <begin position="1"/>
        <end position="30"/>
    </location>
</feature>
<dbReference type="Proteomes" id="UP000470771">
    <property type="component" value="Unassembled WGS sequence"/>
</dbReference>
<name>A0A6N9NHI2_9FLAO</name>
<dbReference type="GO" id="GO:0004553">
    <property type="term" value="F:hydrolase activity, hydrolyzing O-glycosyl compounds"/>
    <property type="evidence" value="ECO:0007669"/>
    <property type="project" value="UniProtKB-ARBA"/>
</dbReference>
<evidence type="ECO:0000259" key="4">
    <source>
        <dbReference type="PROSITE" id="PS50853"/>
    </source>
</evidence>
<evidence type="ECO:0000256" key="1">
    <source>
        <dbReference type="ARBA" id="ARBA00022729"/>
    </source>
</evidence>
<reference evidence="5 6" key="1">
    <citation type="submission" date="2019-12" db="EMBL/GenBank/DDBJ databases">
        <authorList>
            <person name="Zhao J."/>
        </authorList>
    </citation>
    <scope>NUCLEOTIDE SEQUENCE [LARGE SCALE GENOMIC DNA]</scope>
    <source>
        <strain evidence="5 6">S-15</strain>
    </source>
</reference>
<dbReference type="PROSITE" id="PS50060">
    <property type="entry name" value="MAM_2"/>
    <property type="match status" value="1"/>
</dbReference>
<keyword evidence="1 2" id="KW-0732">Signal</keyword>
<feature type="chain" id="PRO_5027005136" evidence="2">
    <location>
        <begin position="31"/>
        <end position="945"/>
    </location>
</feature>
<dbReference type="NCBIfam" id="TIGR04183">
    <property type="entry name" value="Por_Secre_tail"/>
    <property type="match status" value="1"/>
</dbReference>
<dbReference type="GO" id="GO:0005975">
    <property type="term" value="P:carbohydrate metabolic process"/>
    <property type="evidence" value="ECO:0007669"/>
    <property type="project" value="UniProtKB-ARBA"/>
</dbReference>
<dbReference type="SUPFAM" id="SSF49899">
    <property type="entry name" value="Concanavalin A-like lectins/glucanases"/>
    <property type="match status" value="1"/>
</dbReference>
<dbReference type="InterPro" id="IPR036116">
    <property type="entry name" value="FN3_sf"/>
</dbReference>
<dbReference type="AlphaFoldDB" id="A0A6N9NHI2"/>
<keyword evidence="6" id="KW-1185">Reference proteome</keyword>
<dbReference type="PROSITE" id="PS50853">
    <property type="entry name" value="FN3"/>
    <property type="match status" value="1"/>
</dbReference>
<protein>
    <submittedName>
        <fullName evidence="5">T9SS type A sorting domain-containing protein</fullName>
    </submittedName>
</protein>
<feature type="domain" description="MAM" evidence="3">
    <location>
        <begin position="414"/>
        <end position="568"/>
    </location>
</feature>
<dbReference type="Pfam" id="PF00629">
    <property type="entry name" value="MAM"/>
    <property type="match status" value="1"/>
</dbReference>
<sequence>MRNLLPSKRLKGLAVALASTALVASSSLFAQSESINGLTINPTSKGATANISKAALNPFLTVNIGDSLIKFQQGSVANGNAGVAYLNGQFWISKWASDSLCTMNAQGQVTSKFTIPGVTGVRSITTDGTSLYMGAAGSSIFVVDPVTKTRTSTITITGTTVGARMCAYDPTAFSGAGGFWIGNFTSDVVLVSKTGVASTVIPMATHGVSAIYGGAVDTVTAGGPYLYMFNQGATGALEQARIDVIAIPSGMPTGIFYTVTPDLIGLQQPNAAPIAGGLFITDQYSTSNLQVFGVMQGTPDILFGYDVVVPNCLNPTLPVASNATTTTVDLNWTSGGATIWNIEYGPLGFVSGTGTKISNITTKPYTLTGLSASTVYEFRVEDSCSAANNSFWSVKGRFATACAAVVAPYTQSFGSATFDPCITNYSSSNELWVLSQAYSPAQGGHGPATDNSGTGYFAYVDDSESPSSSDVTLQMPDIDISGLTNPELEFFHYSDRETGTRNATLYVTVEYGTNLDTVFVDSVNTNGWKRNSVNLSSLGATTPIKVRFIVDETNGTFYDDIAIDDISIKNAASFDVELLATNRLSEYTRLPFNQTDSIVFAAIAANIGADTLRNVKVNYTVKRNATVVYTDSSSITKLAPGANNTFIKVANYVPTVIGAYTVDYLVSHSNVDATPNNNSNSSDTLIVTDTTMARDNGIATGSLGIGAGIKGELGSVYEISKSDTLTSVTVFINNGGGSMTNQPLSAQVRSFSNGLPGGIIATTDTITYTNTGASYATLTFNNAGGYVILPADSFFVGVEEQDSNVTVGTTPTKFIANTNFVTFGTTPWTPNENFNFNVTYMIRPNFGTPRNVIIGTNEILSASSAIKVYPNPSNGFITLNITDENKIGNVQVEVYDITGKVVYNNNFSGANTVQEQIDLSSLNNGMYFLRTNINGNNTIQKLTIR</sequence>
<proteinExistence type="predicted"/>
<dbReference type="SUPFAM" id="SSF63829">
    <property type="entry name" value="Calcium-dependent phosphotriesterase"/>
    <property type="match status" value="1"/>
</dbReference>
<dbReference type="CDD" id="cd00063">
    <property type="entry name" value="FN3"/>
    <property type="match status" value="1"/>
</dbReference>
<evidence type="ECO:0000259" key="3">
    <source>
        <dbReference type="PROSITE" id="PS50060"/>
    </source>
</evidence>
<gene>
    <name evidence="5" type="ORF">GQN54_02605</name>
</gene>
<evidence type="ECO:0000313" key="5">
    <source>
        <dbReference type="EMBL" id="NBG64991.1"/>
    </source>
</evidence>
<dbReference type="GO" id="GO:0016020">
    <property type="term" value="C:membrane"/>
    <property type="evidence" value="ECO:0007669"/>
    <property type="project" value="InterPro"/>
</dbReference>
<dbReference type="Gene3D" id="2.60.120.200">
    <property type="match status" value="1"/>
</dbReference>
<comment type="caution">
    <text evidence="5">The sequence shown here is derived from an EMBL/GenBank/DDBJ whole genome shotgun (WGS) entry which is preliminary data.</text>
</comment>
<dbReference type="RefSeq" id="WP_160631662.1">
    <property type="nucleotide sequence ID" value="NZ_WWNE01000003.1"/>
</dbReference>
<dbReference type="SUPFAM" id="SSF49265">
    <property type="entry name" value="Fibronectin type III"/>
    <property type="match status" value="1"/>
</dbReference>
<feature type="domain" description="Fibronectin type-III" evidence="4">
    <location>
        <begin position="314"/>
        <end position="403"/>
    </location>
</feature>
<evidence type="ECO:0000256" key="2">
    <source>
        <dbReference type="SAM" id="SignalP"/>
    </source>
</evidence>
<dbReference type="InterPro" id="IPR000998">
    <property type="entry name" value="MAM_dom"/>
</dbReference>
<dbReference type="Gene3D" id="2.60.40.3080">
    <property type="match status" value="1"/>
</dbReference>